<sequence length="123" mass="13825">MSPDVETRRRWAARMLARCTVPAPTYGSREFNSLPDGDVRRVAAVVRAAEAWARCGDELVESLHAELELAREAHKRAEDAEYLARAAEHRDSWRHLGVVRGQAFADTEEFISGRQNPDQGRPA</sequence>
<accession>A0A3L8P0M8</accession>
<evidence type="ECO:0008006" key="3">
    <source>
        <dbReference type="Google" id="ProtNLM"/>
    </source>
</evidence>
<dbReference type="AlphaFoldDB" id="A0A3L8P0M8"/>
<dbReference type="Proteomes" id="UP000281708">
    <property type="component" value="Unassembled WGS sequence"/>
</dbReference>
<keyword evidence="2" id="KW-1185">Reference proteome</keyword>
<name>A0A3L8P0M8_9ACTN</name>
<reference evidence="1 2" key="1">
    <citation type="submission" date="2018-10" db="EMBL/GenBank/DDBJ databases">
        <title>Marmoricola sp. 4Q3S-7 whole genome shotgun sequence.</title>
        <authorList>
            <person name="Li F."/>
        </authorList>
    </citation>
    <scope>NUCLEOTIDE SEQUENCE [LARGE SCALE GENOMIC DNA]</scope>
    <source>
        <strain evidence="1 2">4Q3S-7</strain>
    </source>
</reference>
<dbReference type="EMBL" id="RDBE01000007">
    <property type="protein sequence ID" value="RLV49000.1"/>
    <property type="molecule type" value="Genomic_DNA"/>
</dbReference>
<dbReference type="RefSeq" id="WP_121806104.1">
    <property type="nucleotide sequence ID" value="NZ_RDBE01000007.1"/>
</dbReference>
<comment type="caution">
    <text evidence="1">The sequence shown here is derived from an EMBL/GenBank/DDBJ whole genome shotgun (WGS) entry which is preliminary data.</text>
</comment>
<proteinExistence type="predicted"/>
<evidence type="ECO:0000313" key="1">
    <source>
        <dbReference type="EMBL" id="RLV49000.1"/>
    </source>
</evidence>
<gene>
    <name evidence="1" type="ORF">D9V37_10475</name>
</gene>
<evidence type="ECO:0000313" key="2">
    <source>
        <dbReference type="Proteomes" id="UP000281708"/>
    </source>
</evidence>
<organism evidence="1 2">
    <name type="scientific">Nocardioides mangrovicus</name>
    <dbReference type="NCBI Taxonomy" id="2478913"/>
    <lineage>
        <taxon>Bacteria</taxon>
        <taxon>Bacillati</taxon>
        <taxon>Actinomycetota</taxon>
        <taxon>Actinomycetes</taxon>
        <taxon>Propionibacteriales</taxon>
        <taxon>Nocardioidaceae</taxon>
        <taxon>Nocardioides</taxon>
    </lineage>
</organism>
<protein>
    <recommendedName>
        <fullName evidence="3">DUF2742 domain-containing protein</fullName>
    </recommendedName>
</protein>